<keyword evidence="1" id="KW-0472">Membrane</keyword>
<name>A0A075H3B5_9EURY</name>
<keyword evidence="1" id="KW-0812">Transmembrane</keyword>
<proteinExistence type="predicted"/>
<evidence type="ECO:0000256" key="1">
    <source>
        <dbReference type="SAM" id="Phobius"/>
    </source>
</evidence>
<evidence type="ECO:0000313" key="2">
    <source>
        <dbReference type="EMBL" id="AIF10676.1"/>
    </source>
</evidence>
<dbReference type="AlphaFoldDB" id="A0A075H3B5"/>
<organism evidence="2">
    <name type="scientific">uncultured marine group II/III euryarchaeote KM3_46_H05</name>
    <dbReference type="NCBI Taxonomy" id="1456450"/>
    <lineage>
        <taxon>Archaea</taxon>
        <taxon>Methanobacteriati</taxon>
        <taxon>Methanobacteriota</taxon>
        <taxon>environmental samples</taxon>
    </lineage>
</organism>
<feature type="transmembrane region" description="Helical" evidence="1">
    <location>
        <begin position="16"/>
        <end position="33"/>
    </location>
</feature>
<keyword evidence="1" id="KW-1133">Transmembrane helix</keyword>
<reference evidence="2" key="1">
    <citation type="journal article" date="2014" name="Genome Biol. Evol.">
        <title>Pangenome evidence for extensive interdomain horizontal transfer affecting lineage core and shell genes in uncultured planktonic thaumarchaeota and euryarchaeota.</title>
        <authorList>
            <person name="Deschamps P."/>
            <person name="Zivanovic Y."/>
            <person name="Moreira D."/>
            <person name="Rodriguez-Valera F."/>
            <person name="Lopez-Garcia P."/>
        </authorList>
    </citation>
    <scope>NUCLEOTIDE SEQUENCE</scope>
</reference>
<dbReference type="EMBL" id="KF900897">
    <property type="protein sequence ID" value="AIF10676.1"/>
    <property type="molecule type" value="Genomic_DNA"/>
</dbReference>
<sequence>MNPFVGELMGDRGQASLFWFLMAFAQIYLGVVFDPTYQFLQVLLQGSGFASLIPAIYFLIVRIRTDEFDRFDGRYNQSERSIIYRDKEGSLAEYHPTKESGNGWVKWAIGGWFLFLIVGGLLV</sequence>
<feature type="transmembrane region" description="Helical" evidence="1">
    <location>
        <begin position="39"/>
        <end position="60"/>
    </location>
</feature>
<accession>A0A075H3B5</accession>
<feature type="transmembrane region" description="Helical" evidence="1">
    <location>
        <begin position="104"/>
        <end position="122"/>
    </location>
</feature>
<protein>
    <submittedName>
        <fullName evidence="2">Uncharacterized protein</fullName>
    </submittedName>
</protein>